<comment type="cofactor">
    <cofactor evidence="1 12">
        <name>heme</name>
        <dbReference type="ChEBI" id="CHEBI:30413"/>
    </cofactor>
</comment>
<dbReference type="Proteomes" id="UP000398389">
    <property type="component" value="Unassembled WGS sequence"/>
</dbReference>
<evidence type="ECO:0000256" key="12">
    <source>
        <dbReference type="PIRSR" id="PIRSR602402-1"/>
    </source>
</evidence>
<dbReference type="Pfam" id="PF00067">
    <property type="entry name" value="p450"/>
    <property type="match status" value="1"/>
</dbReference>
<evidence type="ECO:0008006" key="17">
    <source>
        <dbReference type="Google" id="ProtNLM"/>
    </source>
</evidence>
<evidence type="ECO:0000256" key="1">
    <source>
        <dbReference type="ARBA" id="ARBA00001971"/>
    </source>
</evidence>
<evidence type="ECO:0000256" key="8">
    <source>
        <dbReference type="ARBA" id="ARBA00023002"/>
    </source>
</evidence>
<dbReference type="RefSeq" id="XP_031854862.1">
    <property type="nucleotide sequence ID" value="XM_031998971.1"/>
</dbReference>
<keyword evidence="11 14" id="KW-0472">Membrane</keyword>
<dbReference type="EMBL" id="CABVLU010000003">
    <property type="protein sequence ID" value="VVT54775.1"/>
    <property type="molecule type" value="Genomic_DNA"/>
</dbReference>
<keyword evidence="5 14" id="KW-0812">Transmembrane</keyword>
<dbReference type="InterPro" id="IPR047146">
    <property type="entry name" value="Cyt_P450_E_CYP52_fungi"/>
</dbReference>
<gene>
    <name evidence="15" type="ORF">SAPINGB_P004256</name>
</gene>
<dbReference type="PRINTS" id="PR00464">
    <property type="entry name" value="EP450II"/>
</dbReference>
<name>A0A5E8C0Y8_9ASCO</name>
<evidence type="ECO:0000256" key="2">
    <source>
        <dbReference type="ARBA" id="ARBA00004370"/>
    </source>
</evidence>
<comment type="subcellular location">
    <subcellularLocation>
        <location evidence="2">Membrane</location>
    </subcellularLocation>
</comment>
<dbReference type="InterPro" id="IPR017972">
    <property type="entry name" value="Cyt_P450_CS"/>
</dbReference>
<dbReference type="InterPro" id="IPR002974">
    <property type="entry name" value="Cyt_P450_E_CYP52_ascomycetes"/>
</dbReference>
<keyword evidence="16" id="KW-1185">Reference proteome</keyword>
<evidence type="ECO:0000256" key="5">
    <source>
        <dbReference type="ARBA" id="ARBA00022692"/>
    </source>
</evidence>
<sequence length="522" mass="59514">MSIYILFLTAIAAPITIVLLLFLIPLYQDLSYRFQVWRQRSHVGSPPTFYSLPFGIPVFTRILKRLLKEKTLMPFFETLWHHRKAATFRQQVFGQFGIWTIDPENIKTVLSTNFKDYSFGNRNGAFAPLLGDGIFTLDGQGWKHSRAMLRPQFTRQQIAQLDSIERNVTTLISILKESPGQVRDIQALFFQLTIDTATEFLFGESVQTLSGGNPKIVHALEFGKAFNAAQAVLAKRIRLNSFYNALNPREFQDWCKTCKSFIESYVQMTLDKQQQNKNKNQDLSQGHSYVFLTELAKETNDPKVLRDQALNILLAGRDTTASLLAWIFYNLAIHPKVFARLRKEILDQFGTSPSTLSFESLKQCTYLRYVINETLRLYPLVPVNGRCAIRDTYLPHGGVNPADPDNYIGSKPVFVPKGTVVGYFVYVLHRDPHYWGADADEFRPERWAKHRENAHPWDYLPFNGGPRICLGQQFALTEAGYVTVRLLQEFSEIRGGDTLPVPPKLESQLTMSVYGGVPVALV</sequence>
<evidence type="ECO:0000256" key="13">
    <source>
        <dbReference type="RuleBase" id="RU000461"/>
    </source>
</evidence>
<dbReference type="PRINTS" id="PR00385">
    <property type="entry name" value="P450"/>
</dbReference>
<dbReference type="PANTHER" id="PTHR24287">
    <property type="entry name" value="P450, PUTATIVE (EUROFUNG)-RELATED"/>
    <property type="match status" value="1"/>
</dbReference>
<keyword evidence="6 12" id="KW-0479">Metal-binding</keyword>
<dbReference type="GO" id="GO:0005506">
    <property type="term" value="F:iron ion binding"/>
    <property type="evidence" value="ECO:0007669"/>
    <property type="project" value="InterPro"/>
</dbReference>
<protein>
    <recommendedName>
        <fullName evidence="17">Cytochrome P450</fullName>
    </recommendedName>
</protein>
<dbReference type="InterPro" id="IPR036396">
    <property type="entry name" value="Cyt_P450_sf"/>
</dbReference>
<dbReference type="PROSITE" id="PS00086">
    <property type="entry name" value="CYTOCHROME_P450"/>
    <property type="match status" value="1"/>
</dbReference>
<feature type="binding site" description="axial binding residue" evidence="12">
    <location>
        <position position="469"/>
    </location>
    <ligand>
        <name>heme</name>
        <dbReference type="ChEBI" id="CHEBI:30413"/>
    </ligand>
    <ligandPart>
        <name>Fe</name>
        <dbReference type="ChEBI" id="CHEBI:18248"/>
    </ligandPart>
</feature>
<evidence type="ECO:0000256" key="11">
    <source>
        <dbReference type="ARBA" id="ARBA00023136"/>
    </source>
</evidence>
<evidence type="ECO:0000256" key="6">
    <source>
        <dbReference type="ARBA" id="ARBA00022723"/>
    </source>
</evidence>
<dbReference type="GO" id="GO:0020037">
    <property type="term" value="F:heme binding"/>
    <property type="evidence" value="ECO:0007669"/>
    <property type="project" value="InterPro"/>
</dbReference>
<feature type="transmembrane region" description="Helical" evidence="14">
    <location>
        <begin position="5"/>
        <end position="27"/>
    </location>
</feature>
<organism evidence="15 16">
    <name type="scientific">Magnusiomyces paraingens</name>
    <dbReference type="NCBI Taxonomy" id="2606893"/>
    <lineage>
        <taxon>Eukaryota</taxon>
        <taxon>Fungi</taxon>
        <taxon>Dikarya</taxon>
        <taxon>Ascomycota</taxon>
        <taxon>Saccharomycotina</taxon>
        <taxon>Dipodascomycetes</taxon>
        <taxon>Dipodascales</taxon>
        <taxon>Dipodascaceae</taxon>
        <taxon>Magnusiomyces</taxon>
    </lineage>
</organism>
<dbReference type="SUPFAM" id="SSF48264">
    <property type="entry name" value="Cytochrome P450"/>
    <property type="match status" value="1"/>
</dbReference>
<evidence type="ECO:0000256" key="9">
    <source>
        <dbReference type="ARBA" id="ARBA00023004"/>
    </source>
</evidence>
<keyword evidence="10 13" id="KW-0503">Monooxygenase</keyword>
<keyword evidence="9 12" id="KW-0408">Iron</keyword>
<dbReference type="Gene3D" id="1.10.630.10">
    <property type="entry name" value="Cytochrome P450"/>
    <property type="match status" value="1"/>
</dbReference>
<keyword evidence="4 12" id="KW-0349">Heme</keyword>
<evidence type="ECO:0000313" key="16">
    <source>
        <dbReference type="Proteomes" id="UP000398389"/>
    </source>
</evidence>
<dbReference type="GO" id="GO:0016020">
    <property type="term" value="C:membrane"/>
    <property type="evidence" value="ECO:0007669"/>
    <property type="project" value="UniProtKB-SubCell"/>
</dbReference>
<dbReference type="InterPro" id="IPR002402">
    <property type="entry name" value="Cyt_P450_E_grp-II"/>
</dbReference>
<evidence type="ECO:0000256" key="3">
    <source>
        <dbReference type="ARBA" id="ARBA00010617"/>
    </source>
</evidence>
<dbReference type="AlphaFoldDB" id="A0A5E8C0Y8"/>
<evidence type="ECO:0000313" key="15">
    <source>
        <dbReference type="EMBL" id="VVT54775.1"/>
    </source>
</evidence>
<evidence type="ECO:0000256" key="10">
    <source>
        <dbReference type="ARBA" id="ARBA00023033"/>
    </source>
</evidence>
<keyword evidence="7 14" id="KW-1133">Transmembrane helix</keyword>
<dbReference type="GeneID" id="43583071"/>
<evidence type="ECO:0000256" key="14">
    <source>
        <dbReference type="SAM" id="Phobius"/>
    </source>
</evidence>
<dbReference type="OrthoDB" id="1470350at2759"/>
<dbReference type="GO" id="GO:0016712">
    <property type="term" value="F:oxidoreductase activity, acting on paired donors, with incorporation or reduction of molecular oxygen, reduced flavin or flavoprotein as one donor, and incorporation of one atom of oxygen"/>
    <property type="evidence" value="ECO:0007669"/>
    <property type="project" value="InterPro"/>
</dbReference>
<evidence type="ECO:0000256" key="7">
    <source>
        <dbReference type="ARBA" id="ARBA00022989"/>
    </source>
</evidence>
<proteinExistence type="inferred from homology"/>
<evidence type="ECO:0000256" key="4">
    <source>
        <dbReference type="ARBA" id="ARBA00022617"/>
    </source>
</evidence>
<dbReference type="PRINTS" id="PR01239">
    <property type="entry name" value="EP450IICYP52"/>
</dbReference>
<accession>A0A5E8C0Y8</accession>
<comment type="similarity">
    <text evidence="3 13">Belongs to the cytochrome P450 family.</text>
</comment>
<dbReference type="PANTHER" id="PTHR24287:SF1">
    <property type="entry name" value="P450, PUTATIVE (EUROFUNG)-RELATED"/>
    <property type="match status" value="1"/>
</dbReference>
<dbReference type="CDD" id="cd11063">
    <property type="entry name" value="CYP52"/>
    <property type="match status" value="1"/>
</dbReference>
<keyword evidence="8 13" id="KW-0560">Oxidoreductase</keyword>
<reference evidence="15 16" key="1">
    <citation type="submission" date="2019-09" db="EMBL/GenBank/DDBJ databases">
        <authorList>
            <person name="Brejova B."/>
        </authorList>
    </citation>
    <scope>NUCLEOTIDE SEQUENCE [LARGE SCALE GENOMIC DNA]</scope>
</reference>
<dbReference type="InterPro" id="IPR001128">
    <property type="entry name" value="Cyt_P450"/>
</dbReference>